<dbReference type="OrthoDB" id="9802561at2"/>
<accession>A0A542ZUM7</accession>
<dbReference type="EC" id="2.7.7.60" evidence="4"/>
<dbReference type="InterPro" id="IPR012115">
    <property type="entry name" value="CDP-ribitol_syn"/>
</dbReference>
<sequence length="481" mass="51734">MVRVAAHPRRPARKENSSTNKAEYVRTIGVVLAGGIGSRVGLSIPKQMVKIAGKTILEHTVTTMNSSPEIDELIVMITPGWSEQVATLLGERFGKLTRILEGGATRNETTRRLLDAVGPDAAEYGELKLVLHDAVRPLIDDRIIADSVAALDSYGAVDAVIPSSDTIVEVDADEVITNIPPRASLRRGQTPQSFLYSVLRRAYDLAEGDPEFAATDDCGVVLTYLPDVPIKTIEGAEHNMKVTHPIDLYLADKLFQLASQPAPELDLHDLRDKVIVVLGGSYGIGAEMVRIAREAGALVESHGRSTTGLHVESAESIGAAFADAVHKHGRIDAVVLTAGVLRMGRLNETTPEEVAQAVAVNYLAPIHVAQAAYPHLRESRGHLLYFTSSSYTRGRENYSIYSSTKAAVVNLTQALSEEWASAGIKVNVINPERTATPMRSNAFGEEPPGTLLSADDVAVSALAVLTTESTGVVVDVRREQE</sequence>
<organism evidence="5 6">
    <name type="scientific">Rarobacter faecitabidus</name>
    <dbReference type="NCBI Taxonomy" id="13243"/>
    <lineage>
        <taxon>Bacteria</taxon>
        <taxon>Bacillati</taxon>
        <taxon>Actinomycetota</taxon>
        <taxon>Actinomycetes</taxon>
        <taxon>Micrococcales</taxon>
        <taxon>Rarobacteraceae</taxon>
        <taxon>Rarobacter</taxon>
    </lineage>
</organism>
<dbReference type="UniPathway" id="UPA00056">
    <property type="reaction ID" value="UER00093"/>
</dbReference>
<gene>
    <name evidence="4" type="primary">ispD</name>
    <name evidence="5" type="ORF">FB461_0379</name>
</gene>
<dbReference type="Gene3D" id="3.90.550.10">
    <property type="entry name" value="Spore Coat Polysaccharide Biosynthesis Protein SpsA, Chain A"/>
    <property type="match status" value="1"/>
</dbReference>
<keyword evidence="4" id="KW-0414">Isoprene biosynthesis</keyword>
<keyword evidence="3 4" id="KW-0548">Nucleotidyltransferase</keyword>
<comment type="function">
    <text evidence="4">Catalyzes the formation of 4-diphosphocytidyl-2-C-methyl-D-erythritol from CTP and 2-C-methyl-D-erythritol 4-phosphate (MEP).</text>
</comment>
<dbReference type="HAMAP" id="MF_00108">
    <property type="entry name" value="IspD"/>
    <property type="match status" value="1"/>
</dbReference>
<dbReference type="EMBL" id="VFOS01000001">
    <property type="protein sequence ID" value="TQL63900.1"/>
    <property type="molecule type" value="Genomic_DNA"/>
</dbReference>
<dbReference type="Pfam" id="PF01128">
    <property type="entry name" value="IspD"/>
    <property type="match status" value="1"/>
</dbReference>
<evidence type="ECO:0000256" key="4">
    <source>
        <dbReference type="HAMAP-Rule" id="MF_00108"/>
    </source>
</evidence>
<comment type="similarity">
    <text evidence="1">Belongs to the short-chain dehydrogenases/reductases (SDR) family.</text>
</comment>
<evidence type="ECO:0000313" key="6">
    <source>
        <dbReference type="Proteomes" id="UP000315389"/>
    </source>
</evidence>
<dbReference type="InterPro" id="IPR029044">
    <property type="entry name" value="Nucleotide-diphossugar_trans"/>
</dbReference>
<dbReference type="Proteomes" id="UP000315389">
    <property type="component" value="Unassembled WGS sequence"/>
</dbReference>
<keyword evidence="2 4" id="KW-0808">Transferase</keyword>
<comment type="pathway">
    <text evidence="4">Isoprenoid biosynthesis; isopentenyl diphosphate biosynthesis via DXP pathway; isopentenyl diphosphate from 1-deoxy-D-xylulose 5-phosphate: step 2/6.</text>
</comment>
<dbReference type="InterPro" id="IPR020904">
    <property type="entry name" value="Sc_DH/Rdtase_CS"/>
</dbReference>
<dbReference type="CDD" id="cd02516">
    <property type="entry name" value="CDP-ME_synthetase"/>
    <property type="match status" value="1"/>
</dbReference>
<proteinExistence type="inferred from homology"/>
<dbReference type="PANTHER" id="PTHR32125:SF4">
    <property type="entry name" value="2-C-METHYL-D-ERYTHRITOL 4-PHOSPHATE CYTIDYLYLTRANSFERASE, CHLOROPLASTIC"/>
    <property type="match status" value="1"/>
</dbReference>
<dbReference type="AlphaFoldDB" id="A0A542ZUM7"/>
<keyword evidence="6" id="KW-1185">Reference proteome</keyword>
<comment type="caution">
    <text evidence="5">The sequence shown here is derived from an EMBL/GenBank/DDBJ whole genome shotgun (WGS) entry which is preliminary data.</text>
</comment>
<dbReference type="PIRSF" id="PIRSF036586">
    <property type="entry name" value="CDP-ribitol_syn"/>
    <property type="match status" value="1"/>
</dbReference>
<dbReference type="PRINTS" id="PR00081">
    <property type="entry name" value="GDHRDH"/>
</dbReference>
<feature type="site" description="Positions MEP for the nucleophilic attack" evidence="4">
    <location>
        <position position="241"/>
    </location>
</feature>
<dbReference type="Gene3D" id="3.40.50.720">
    <property type="entry name" value="NAD(P)-binding Rossmann-like Domain"/>
    <property type="match status" value="1"/>
</dbReference>
<feature type="site" description="Transition state stabilizer" evidence="4">
    <location>
        <position position="39"/>
    </location>
</feature>
<comment type="similarity">
    <text evidence="4">Belongs to the IspD/TarI cytidylyltransferase family. IspD subfamily.</text>
</comment>
<comment type="catalytic activity">
    <reaction evidence="4">
        <text>2-C-methyl-D-erythritol 4-phosphate + CTP + H(+) = 4-CDP-2-C-methyl-D-erythritol + diphosphate</text>
        <dbReference type="Rhea" id="RHEA:13429"/>
        <dbReference type="ChEBI" id="CHEBI:15378"/>
        <dbReference type="ChEBI" id="CHEBI:33019"/>
        <dbReference type="ChEBI" id="CHEBI:37563"/>
        <dbReference type="ChEBI" id="CHEBI:57823"/>
        <dbReference type="ChEBI" id="CHEBI:58262"/>
        <dbReference type="EC" id="2.7.7.60"/>
    </reaction>
</comment>
<dbReference type="InterPro" id="IPR050088">
    <property type="entry name" value="IspD/TarI_cytidylyltransf_bact"/>
</dbReference>
<dbReference type="SUPFAM" id="SSF51735">
    <property type="entry name" value="NAD(P)-binding Rossmann-fold domains"/>
    <property type="match status" value="1"/>
</dbReference>
<feature type="site" description="Positions MEP for the nucleophilic attack" evidence="4">
    <location>
        <position position="182"/>
    </location>
</feature>
<name>A0A542ZUM7_RARFA</name>
<dbReference type="InterPro" id="IPR036291">
    <property type="entry name" value="NAD(P)-bd_dom_sf"/>
</dbReference>
<dbReference type="CDD" id="cd05233">
    <property type="entry name" value="SDR_c"/>
    <property type="match status" value="1"/>
</dbReference>
<dbReference type="SUPFAM" id="SSF53448">
    <property type="entry name" value="Nucleotide-diphospho-sugar transferases"/>
    <property type="match status" value="1"/>
</dbReference>
<dbReference type="Pfam" id="PF13561">
    <property type="entry name" value="adh_short_C2"/>
    <property type="match status" value="1"/>
</dbReference>
<evidence type="ECO:0000313" key="5">
    <source>
        <dbReference type="EMBL" id="TQL63900.1"/>
    </source>
</evidence>
<dbReference type="InterPro" id="IPR001228">
    <property type="entry name" value="IspD"/>
</dbReference>
<dbReference type="PANTHER" id="PTHR32125">
    <property type="entry name" value="2-C-METHYL-D-ERYTHRITOL 4-PHOSPHATE CYTIDYLYLTRANSFERASE, CHLOROPLASTIC"/>
    <property type="match status" value="1"/>
</dbReference>
<dbReference type="PROSITE" id="PS00061">
    <property type="entry name" value="ADH_SHORT"/>
    <property type="match status" value="1"/>
</dbReference>
<evidence type="ECO:0000256" key="2">
    <source>
        <dbReference type="ARBA" id="ARBA00022679"/>
    </source>
</evidence>
<evidence type="ECO:0000256" key="3">
    <source>
        <dbReference type="ARBA" id="ARBA00022695"/>
    </source>
</evidence>
<reference evidence="5 6" key="1">
    <citation type="submission" date="2019-06" db="EMBL/GenBank/DDBJ databases">
        <title>Sequencing the genomes of 1000 actinobacteria strains.</title>
        <authorList>
            <person name="Klenk H.-P."/>
        </authorList>
    </citation>
    <scope>NUCLEOTIDE SEQUENCE [LARGE SCALE GENOMIC DNA]</scope>
    <source>
        <strain evidence="5 6">DSM 4813</strain>
    </source>
</reference>
<dbReference type="InterPro" id="IPR002347">
    <property type="entry name" value="SDR_fam"/>
</dbReference>
<protein>
    <recommendedName>
        <fullName evidence="4">2-C-methyl-D-erythritol 4-phosphate cytidylyltransferase</fullName>
        <ecNumber evidence="4">2.7.7.60</ecNumber>
    </recommendedName>
    <alternativeName>
        <fullName evidence="4">4-diphosphocytidyl-2C-methyl-D-erythritol synthase</fullName>
    </alternativeName>
    <alternativeName>
        <fullName evidence="4">MEP cytidylyltransferase</fullName>
        <shortName evidence="4">MCT</shortName>
    </alternativeName>
</protein>
<evidence type="ECO:0000256" key="1">
    <source>
        <dbReference type="ARBA" id="ARBA00006484"/>
    </source>
</evidence>
<feature type="site" description="Transition state stabilizer" evidence="4">
    <location>
        <position position="46"/>
    </location>
</feature>
<dbReference type="GO" id="GO:0019288">
    <property type="term" value="P:isopentenyl diphosphate biosynthetic process, methylerythritol 4-phosphate pathway"/>
    <property type="evidence" value="ECO:0007669"/>
    <property type="project" value="UniProtKB-UniRule"/>
</dbReference>
<dbReference type="GO" id="GO:0050518">
    <property type="term" value="F:2-C-methyl-D-erythritol 4-phosphate cytidylyltransferase activity"/>
    <property type="evidence" value="ECO:0007669"/>
    <property type="project" value="UniProtKB-UniRule"/>
</dbReference>
<dbReference type="InterPro" id="IPR034683">
    <property type="entry name" value="IspD/TarI"/>
</dbReference>